<comment type="caution">
    <text evidence="2">The sequence shown here is derived from an EMBL/GenBank/DDBJ whole genome shotgun (WGS) entry which is preliminary data.</text>
</comment>
<proteinExistence type="predicted"/>
<feature type="compositionally biased region" description="Polar residues" evidence="1">
    <location>
        <begin position="1"/>
        <end position="16"/>
    </location>
</feature>
<sequence>MGNLAGTTKSSASTITPIEVGEPSASAKEPSASIRDPSVGTNALGDDPDGLSVRTTEFGARSDSSPQFLDQGHEEQPGTQSSAKNEIYDHYPVNRRVTDPDVINFVDELVKAGGKPKKILKYLQETTGDEFSRERWDQSDGRKATIRILLLLVWYANIDSERRKEAPAQGAGLNLARCYTSDSSVIISITTAVATGDRCDLLFLFAFGELNSSKEPKIREEAARGFESAVPAIPNKDEQRPRQGVAKTTSLMATFGELSVEFEGSEKDDSETDDEDLGYYDNREDATPPTGVKTKKRENGVQSVGSKGPAIPLAQPQGPVKASTT</sequence>
<dbReference type="AlphaFoldDB" id="A0A329S7S8"/>
<protein>
    <submittedName>
        <fullName evidence="2">Uncharacterized protein</fullName>
    </submittedName>
</protein>
<dbReference type="Proteomes" id="UP000251314">
    <property type="component" value="Unassembled WGS sequence"/>
</dbReference>
<feature type="region of interest" description="Disordered" evidence="1">
    <location>
        <begin position="1"/>
        <end position="85"/>
    </location>
</feature>
<dbReference type="OrthoDB" id="128069at2759"/>
<keyword evidence="3" id="KW-1185">Reference proteome</keyword>
<feature type="compositionally biased region" description="Low complexity" evidence="1">
    <location>
        <begin position="22"/>
        <end position="33"/>
    </location>
</feature>
<feature type="region of interest" description="Disordered" evidence="1">
    <location>
        <begin position="261"/>
        <end position="325"/>
    </location>
</feature>
<dbReference type="EMBL" id="MJFZ01000259">
    <property type="protein sequence ID" value="RAW32887.1"/>
    <property type="molecule type" value="Genomic_DNA"/>
</dbReference>
<gene>
    <name evidence="2" type="ORF">PC110_g10790</name>
</gene>
<organism evidence="2 3">
    <name type="scientific">Phytophthora cactorum</name>
    <dbReference type="NCBI Taxonomy" id="29920"/>
    <lineage>
        <taxon>Eukaryota</taxon>
        <taxon>Sar</taxon>
        <taxon>Stramenopiles</taxon>
        <taxon>Oomycota</taxon>
        <taxon>Peronosporomycetes</taxon>
        <taxon>Peronosporales</taxon>
        <taxon>Peronosporaceae</taxon>
        <taxon>Phytophthora</taxon>
    </lineage>
</organism>
<evidence type="ECO:0000256" key="1">
    <source>
        <dbReference type="SAM" id="MobiDB-lite"/>
    </source>
</evidence>
<dbReference type="STRING" id="29920.A0A329S7S8"/>
<feature type="compositionally biased region" description="Acidic residues" evidence="1">
    <location>
        <begin position="266"/>
        <end position="278"/>
    </location>
</feature>
<accession>A0A329S7S8</accession>
<name>A0A329S7S8_9STRA</name>
<reference evidence="2 3" key="1">
    <citation type="submission" date="2018-01" db="EMBL/GenBank/DDBJ databases">
        <title>Draft genome of the strawberry crown rot pathogen Phytophthora cactorum.</title>
        <authorList>
            <person name="Armitage A.D."/>
            <person name="Lysoe E."/>
            <person name="Nellist C.F."/>
            <person name="Harrison R.J."/>
            <person name="Brurberg M.B."/>
        </authorList>
    </citation>
    <scope>NUCLEOTIDE SEQUENCE [LARGE SCALE GENOMIC DNA]</scope>
    <source>
        <strain evidence="2 3">10300</strain>
    </source>
</reference>
<dbReference type="VEuPathDB" id="FungiDB:PC110_g10790"/>
<evidence type="ECO:0000313" key="2">
    <source>
        <dbReference type="EMBL" id="RAW32887.1"/>
    </source>
</evidence>
<evidence type="ECO:0000313" key="3">
    <source>
        <dbReference type="Proteomes" id="UP000251314"/>
    </source>
</evidence>